<evidence type="ECO:0000256" key="1">
    <source>
        <dbReference type="ARBA" id="ARBA00004141"/>
    </source>
</evidence>
<reference evidence="10 11" key="1">
    <citation type="submission" date="2024-02" db="EMBL/GenBank/DDBJ databases">
        <authorList>
            <person name="Chen Y."/>
            <person name="Shah S."/>
            <person name="Dougan E. K."/>
            <person name="Thang M."/>
            <person name="Chan C."/>
        </authorList>
    </citation>
    <scope>NUCLEOTIDE SEQUENCE [LARGE SCALE GENOMIC DNA]</scope>
</reference>
<keyword evidence="5 8" id="KW-0812">Transmembrane</keyword>
<dbReference type="InterPro" id="IPR044851">
    <property type="entry name" value="Wax_synthase"/>
</dbReference>
<feature type="transmembrane region" description="Helical" evidence="8">
    <location>
        <begin position="336"/>
        <end position="358"/>
    </location>
</feature>
<feature type="transmembrane region" description="Helical" evidence="8">
    <location>
        <begin position="41"/>
        <end position="65"/>
    </location>
</feature>
<keyword evidence="4" id="KW-0808">Transferase</keyword>
<keyword evidence="7 8" id="KW-0472">Membrane</keyword>
<evidence type="ECO:0000256" key="8">
    <source>
        <dbReference type="SAM" id="Phobius"/>
    </source>
</evidence>
<gene>
    <name evidence="10" type="ORF">CCMP2556_LOCUS11648</name>
</gene>
<protein>
    <recommendedName>
        <fullName evidence="9">Wax synthase domain-containing protein</fullName>
    </recommendedName>
</protein>
<evidence type="ECO:0000256" key="6">
    <source>
        <dbReference type="ARBA" id="ARBA00022989"/>
    </source>
</evidence>
<dbReference type="PANTHER" id="PTHR31595">
    <property type="entry name" value="LONG-CHAIN-ALCOHOL O-FATTY-ACYLTRANSFERASE 3-RELATED"/>
    <property type="match status" value="1"/>
</dbReference>
<comment type="pathway">
    <text evidence="2">Secondary metabolite biosynthesis.</text>
</comment>
<dbReference type="InterPro" id="IPR032805">
    <property type="entry name" value="Wax_synthase_dom"/>
</dbReference>
<evidence type="ECO:0000256" key="7">
    <source>
        <dbReference type="ARBA" id="ARBA00023136"/>
    </source>
</evidence>
<comment type="subcellular location">
    <subcellularLocation>
        <location evidence="1">Membrane</location>
        <topology evidence="1">Multi-pass membrane protein</topology>
    </subcellularLocation>
</comment>
<evidence type="ECO:0000313" key="10">
    <source>
        <dbReference type="EMBL" id="CAK9014362.1"/>
    </source>
</evidence>
<name>A0ABP0JJL9_9DINO</name>
<comment type="caution">
    <text evidence="10">The sequence shown here is derived from an EMBL/GenBank/DDBJ whole genome shotgun (WGS) entry which is preliminary data.</text>
</comment>
<accession>A0ABP0JJL9</accession>
<dbReference type="Pfam" id="PF13813">
    <property type="entry name" value="MBOAT_2"/>
    <property type="match status" value="1"/>
</dbReference>
<comment type="similarity">
    <text evidence="3">Belongs to the wax synthase family.</text>
</comment>
<proteinExistence type="inferred from homology"/>
<sequence>MGDAHVPALMEVGPMSWKLQLPRWGIEVFSGDLMGVMEMQLLDIALCIPVRFIFGYVTFQIYRLTKRREGKLQDKSLLPYLYLEELRPLLAMAIGAAWAAHPFILAMCLGPLRSLLGHFVLSYSGVISTFRWLELVAGLGPKGFDATAWTFATYMGIPVEVQFEDGKLKRINKKRWRIVLDFAWRLAIHAVIMLAALSFGKATDYKPFLDEPPAALPRFGLPWSIPALYLHTVWVYCMLALPMLNHRMITAALWGLDTQVTMRAPLSQSTSIRDFWGRRWNLIIHGLMKRCFFMPFQNAGPMRKNLAGLLSFAMSGLFHEYMWLTLHVARPESSRYVAGKVLSFFLVQYLSTAFEVLLGKTRLGQLAAPAVLRTVLTTLCILPFGPLFLEGIYEMTHESVNLLPAIGFL</sequence>
<evidence type="ECO:0000259" key="9">
    <source>
        <dbReference type="Pfam" id="PF13813"/>
    </source>
</evidence>
<evidence type="ECO:0000256" key="4">
    <source>
        <dbReference type="ARBA" id="ARBA00022679"/>
    </source>
</evidence>
<dbReference type="PANTHER" id="PTHR31595:SF57">
    <property type="entry name" value="OS04G0481900 PROTEIN"/>
    <property type="match status" value="1"/>
</dbReference>
<keyword evidence="11" id="KW-1185">Reference proteome</keyword>
<dbReference type="EMBL" id="CAXAMN010005557">
    <property type="protein sequence ID" value="CAK9014362.1"/>
    <property type="molecule type" value="Genomic_DNA"/>
</dbReference>
<organism evidence="10 11">
    <name type="scientific">Durusdinium trenchii</name>
    <dbReference type="NCBI Taxonomy" id="1381693"/>
    <lineage>
        <taxon>Eukaryota</taxon>
        <taxon>Sar</taxon>
        <taxon>Alveolata</taxon>
        <taxon>Dinophyceae</taxon>
        <taxon>Suessiales</taxon>
        <taxon>Symbiodiniaceae</taxon>
        <taxon>Durusdinium</taxon>
    </lineage>
</organism>
<evidence type="ECO:0000313" key="11">
    <source>
        <dbReference type="Proteomes" id="UP001642484"/>
    </source>
</evidence>
<feature type="transmembrane region" description="Helical" evidence="8">
    <location>
        <begin position="220"/>
        <end position="241"/>
    </location>
</feature>
<feature type="transmembrane region" description="Helical" evidence="8">
    <location>
        <begin position="306"/>
        <end position="324"/>
    </location>
</feature>
<keyword evidence="6 8" id="KW-1133">Transmembrane helix</keyword>
<feature type="transmembrane region" description="Helical" evidence="8">
    <location>
        <begin position="370"/>
        <end position="389"/>
    </location>
</feature>
<feature type="domain" description="Wax synthase" evidence="9">
    <location>
        <begin position="265"/>
        <end position="329"/>
    </location>
</feature>
<dbReference type="Proteomes" id="UP001642484">
    <property type="component" value="Unassembled WGS sequence"/>
</dbReference>
<feature type="transmembrane region" description="Helical" evidence="8">
    <location>
        <begin position="178"/>
        <end position="200"/>
    </location>
</feature>
<evidence type="ECO:0000256" key="2">
    <source>
        <dbReference type="ARBA" id="ARBA00005179"/>
    </source>
</evidence>
<evidence type="ECO:0000256" key="5">
    <source>
        <dbReference type="ARBA" id="ARBA00022692"/>
    </source>
</evidence>
<evidence type="ECO:0000256" key="3">
    <source>
        <dbReference type="ARBA" id="ARBA00007282"/>
    </source>
</evidence>